<keyword evidence="2" id="KW-0812">Transmembrane</keyword>
<evidence type="ECO:0000313" key="5">
    <source>
        <dbReference type="Proteomes" id="UP001259340"/>
    </source>
</evidence>
<keyword evidence="2" id="KW-1133">Transmembrane helix</keyword>
<keyword evidence="2" id="KW-0472">Membrane</keyword>
<dbReference type="Proteomes" id="UP001259340">
    <property type="component" value="Unassembled WGS sequence"/>
</dbReference>
<dbReference type="RefSeq" id="WP_310654807.1">
    <property type="nucleotide sequence ID" value="NZ_JAPMLA010000001.1"/>
</dbReference>
<evidence type="ECO:0000313" key="4">
    <source>
        <dbReference type="EMBL" id="MDW4823521.1"/>
    </source>
</evidence>
<dbReference type="EMBL" id="JAPMLD010000002">
    <property type="protein sequence ID" value="MDW4823521.1"/>
    <property type="molecule type" value="Genomic_DNA"/>
</dbReference>
<evidence type="ECO:0000313" key="6">
    <source>
        <dbReference type="Proteomes" id="UP001271263"/>
    </source>
</evidence>
<feature type="transmembrane region" description="Helical" evidence="2">
    <location>
        <begin position="143"/>
        <end position="165"/>
    </location>
</feature>
<reference evidence="3" key="2">
    <citation type="submission" date="2022-11" db="EMBL/GenBank/DDBJ databases">
        <title>Prophages regulate Shewanella fidelis motility and biofilm formation: implications for gut colonization dynamics in Ciona robusta.</title>
        <authorList>
            <person name="Natarajan O."/>
            <person name="Gibboney S.L."/>
            <person name="Young M.N."/>
            <person name="Lim S.J."/>
            <person name="Pluta N."/>
            <person name="Atkinson C.G.F."/>
            <person name="Leigh B.A."/>
            <person name="Liberti A."/>
            <person name="Kees E."/>
            <person name="Breitbart M."/>
            <person name="Gralnick J."/>
            <person name="Dishaw L.J."/>
        </authorList>
    </citation>
    <scope>NUCLEOTIDE SEQUENCE</scope>
    <source>
        <strain evidence="3">3313</strain>
    </source>
</reference>
<name>A0AAW8NQC5_9GAMM</name>
<dbReference type="Proteomes" id="UP001271263">
    <property type="component" value="Unassembled WGS sequence"/>
</dbReference>
<reference evidence="4 6" key="1">
    <citation type="journal article" date="2022" name="bioRxiv">
        <title>Prophages regulate Shewanella fidelis 3313 motility and biofilm formation: implications for gut colonization dynamics in Ciona robusta.</title>
        <authorList>
            <person name="Natarajan O."/>
            <person name="Gibboney S.L."/>
            <person name="Young M.N."/>
            <person name="Lim S.J."/>
            <person name="Pluta N."/>
            <person name="Atkinson C.G."/>
            <person name="Leigh B.A."/>
            <person name="Liberti A."/>
            <person name="Kees E.D."/>
            <person name="Breitbart M."/>
            <person name="Gralnick J.A."/>
            <person name="Dishaw L.J."/>
        </authorList>
    </citation>
    <scope>NUCLEOTIDE SEQUENCE [LARGE SCALE GENOMIC DNA]</scope>
    <source>
        <strain evidence="4 6">JG4066</strain>
    </source>
</reference>
<dbReference type="EMBL" id="JAPMLE010000001">
    <property type="protein sequence ID" value="MDR8524044.1"/>
    <property type="molecule type" value="Genomic_DNA"/>
</dbReference>
<organism evidence="3 5">
    <name type="scientific">Shewanella fidelis</name>
    <dbReference type="NCBI Taxonomy" id="173509"/>
    <lineage>
        <taxon>Bacteria</taxon>
        <taxon>Pseudomonadati</taxon>
        <taxon>Pseudomonadota</taxon>
        <taxon>Gammaproteobacteria</taxon>
        <taxon>Alteromonadales</taxon>
        <taxon>Shewanellaceae</taxon>
        <taxon>Shewanella</taxon>
    </lineage>
</organism>
<evidence type="ECO:0000256" key="2">
    <source>
        <dbReference type="SAM" id="Phobius"/>
    </source>
</evidence>
<evidence type="ECO:0000256" key="1">
    <source>
        <dbReference type="SAM" id="MobiDB-lite"/>
    </source>
</evidence>
<proteinExistence type="predicted"/>
<gene>
    <name evidence="3" type="ORF">OS133_10265</name>
    <name evidence="4" type="ORF">OS134_05450</name>
</gene>
<keyword evidence="6" id="KW-1185">Reference proteome</keyword>
<comment type="caution">
    <text evidence="3">The sequence shown here is derived from an EMBL/GenBank/DDBJ whole genome shotgun (WGS) entry which is preliminary data.</text>
</comment>
<feature type="compositionally biased region" description="Polar residues" evidence="1">
    <location>
        <begin position="1"/>
        <end position="19"/>
    </location>
</feature>
<protein>
    <submittedName>
        <fullName evidence="3">Uncharacterized protein</fullName>
    </submittedName>
</protein>
<sequence length="420" mass="47094">MQQGQINRKLGQATTTRKVQANVDIPSQAKPFTSSTTDNQLDSELDVITVFYGAAQRQPKDSHATASKCMPSDPPLTITAVDIAAANANHSNNHCVSSGCLNISVLTAESSTALYVNSTHTDEIHVAVDTPLPPHSKPIQIRLFWIMLPVLVLHSLVIVLINYFWVAPQHPDRKQALPKIRSYLYVAPKSAPVKPSVTEAQTDIAQQDKELNNKLQLIDKVELESINKETIKYASEKLAAVKLQVADEQATNEQSPLLEAEPQHIEQPIWQQRKSSAAAYFETKPQINNQAEQLDFSSVSDRFTQSYLQKQQAGKLQQLVSSSGAEYTQKRSLSEMDGDMQELVFLEEDQYSKISTTQHRLDPNKVVKKGDDCYRVVKNGNQINPYAENLGYWFNCGEDKVKQAFNDAIEKRLEERMISR</sequence>
<feature type="region of interest" description="Disordered" evidence="1">
    <location>
        <begin position="1"/>
        <end position="38"/>
    </location>
</feature>
<accession>A0AAW8NQC5</accession>
<evidence type="ECO:0000313" key="3">
    <source>
        <dbReference type="EMBL" id="MDR8524044.1"/>
    </source>
</evidence>
<dbReference type="AlphaFoldDB" id="A0AAW8NQC5"/>